<dbReference type="OrthoDB" id="4475584at2759"/>
<name>A0A9P7N1J6_9HYPO</name>
<sequence>MLFIPRIGVEVPLSQASYNRIRFVHEREPPSPISKTTQSQSSHTSSPASRATPLLPTPASITIDSLLTTTLVHEPGQQQSGTSSEEQPLLHWDGYFNTTGVSDARRHAALMRHFRYKMAPWIEAGDQRGRFGAGCMFLAQEHPSLESAILDVAAEQIRMLRRCQRMESSSSRCRDERGPFRRRYGEPVLNVTDSLYATARYFCAGAEIWREVSSEQVAMLKGASCSFVVQEPLQTLMRLHSRF</sequence>
<proteinExistence type="predicted"/>
<feature type="compositionally biased region" description="Low complexity" evidence="1">
    <location>
        <begin position="34"/>
        <end position="53"/>
    </location>
</feature>
<evidence type="ECO:0000313" key="2">
    <source>
        <dbReference type="EMBL" id="KAG5982513.1"/>
    </source>
</evidence>
<dbReference type="AlphaFoldDB" id="A0A9P7N1J6"/>
<protein>
    <submittedName>
        <fullName evidence="2">Uncharacterized protein</fullName>
    </submittedName>
</protein>
<evidence type="ECO:0000313" key="3">
    <source>
        <dbReference type="Proteomes" id="UP000748025"/>
    </source>
</evidence>
<comment type="caution">
    <text evidence="2">The sequence shown here is derived from an EMBL/GenBank/DDBJ whole genome shotgun (WGS) entry which is preliminary data.</text>
</comment>
<keyword evidence="3" id="KW-1185">Reference proteome</keyword>
<evidence type="ECO:0000256" key="1">
    <source>
        <dbReference type="SAM" id="MobiDB-lite"/>
    </source>
</evidence>
<feature type="non-terminal residue" evidence="2">
    <location>
        <position position="243"/>
    </location>
</feature>
<feature type="region of interest" description="Disordered" evidence="1">
    <location>
        <begin position="26"/>
        <end position="56"/>
    </location>
</feature>
<gene>
    <name evidence="2" type="ORF">E4U43_006433</name>
</gene>
<dbReference type="Proteomes" id="UP000748025">
    <property type="component" value="Unassembled WGS sequence"/>
</dbReference>
<accession>A0A9P7N1J6</accession>
<organism evidence="2 3">
    <name type="scientific">Claviceps pusilla</name>
    <dbReference type="NCBI Taxonomy" id="123648"/>
    <lineage>
        <taxon>Eukaryota</taxon>
        <taxon>Fungi</taxon>
        <taxon>Dikarya</taxon>
        <taxon>Ascomycota</taxon>
        <taxon>Pezizomycotina</taxon>
        <taxon>Sordariomycetes</taxon>
        <taxon>Hypocreomycetidae</taxon>
        <taxon>Hypocreales</taxon>
        <taxon>Clavicipitaceae</taxon>
        <taxon>Claviceps</taxon>
    </lineage>
</organism>
<reference evidence="2" key="1">
    <citation type="journal article" date="2020" name="bioRxiv">
        <title>Whole genome comparisons of ergot fungi reveals the divergence and evolution of species within the genus Claviceps are the result of varying mechanisms driving genome evolution and host range expansion.</title>
        <authorList>
            <person name="Wyka S.A."/>
            <person name="Mondo S.J."/>
            <person name="Liu M."/>
            <person name="Dettman J."/>
            <person name="Nalam V."/>
            <person name="Broders K.D."/>
        </authorList>
    </citation>
    <scope>NUCLEOTIDE SEQUENCE</scope>
    <source>
        <strain evidence="2">CCC 602</strain>
    </source>
</reference>
<dbReference type="EMBL" id="SRPW01004428">
    <property type="protein sequence ID" value="KAG5982513.1"/>
    <property type="molecule type" value="Genomic_DNA"/>
</dbReference>